<dbReference type="Proteomes" id="UP000325113">
    <property type="component" value="Unassembled WGS sequence"/>
</dbReference>
<protein>
    <recommendedName>
        <fullName evidence="4">NAD-dependent epimerase/dehydratase domain-containing protein</fullName>
    </recommendedName>
</protein>
<evidence type="ECO:0000313" key="6">
    <source>
        <dbReference type="EMBL" id="KAA0170327.1"/>
    </source>
</evidence>
<dbReference type="SUPFAM" id="SSF51735">
    <property type="entry name" value="NAD(P)-binding Rossmann-fold domains"/>
    <property type="match status" value="1"/>
</dbReference>
<dbReference type="InterPro" id="IPR050425">
    <property type="entry name" value="NAD(P)_dehydrat-like"/>
</dbReference>
<evidence type="ECO:0000256" key="2">
    <source>
        <dbReference type="ARBA" id="ARBA00023445"/>
    </source>
</evidence>
<dbReference type="CDD" id="cd05227">
    <property type="entry name" value="AR_SDR_e"/>
    <property type="match status" value="1"/>
</dbReference>
<evidence type="ECO:0000313" key="7">
    <source>
        <dbReference type="Proteomes" id="UP000324907"/>
    </source>
</evidence>
<feature type="region of interest" description="Disordered" evidence="3">
    <location>
        <begin position="349"/>
        <end position="369"/>
    </location>
</feature>
<evidence type="ECO:0000256" key="3">
    <source>
        <dbReference type="SAM" id="MobiDB-lite"/>
    </source>
</evidence>
<dbReference type="PANTHER" id="PTHR10366:SF564">
    <property type="entry name" value="STEROL-4-ALPHA-CARBOXYLATE 3-DEHYDROGENASE, DECARBOXYLATING"/>
    <property type="match status" value="1"/>
</dbReference>
<dbReference type="Gene3D" id="3.40.50.720">
    <property type="entry name" value="NAD(P)-binding Rossmann-like Domain"/>
    <property type="match status" value="1"/>
</dbReference>
<accession>A0A5A8DMG1</accession>
<keyword evidence="1" id="KW-0560">Oxidoreductase</keyword>
<dbReference type="EMBL" id="VLTL01000014">
    <property type="protein sequence ID" value="KAA0170327.1"/>
    <property type="molecule type" value="Genomic_DNA"/>
</dbReference>
<dbReference type="EMBL" id="VLTM01000008">
    <property type="protein sequence ID" value="KAA0166605.1"/>
    <property type="molecule type" value="Genomic_DNA"/>
</dbReference>
<evidence type="ECO:0000256" key="1">
    <source>
        <dbReference type="ARBA" id="ARBA00023002"/>
    </source>
</evidence>
<dbReference type="FunFam" id="3.40.50.720:FF:000336">
    <property type="entry name" value="Aldehyde reductase"/>
    <property type="match status" value="1"/>
</dbReference>
<dbReference type="GO" id="GO:0016616">
    <property type="term" value="F:oxidoreductase activity, acting on the CH-OH group of donors, NAD or NADP as acceptor"/>
    <property type="evidence" value="ECO:0007669"/>
    <property type="project" value="TreeGrafter"/>
</dbReference>
<organism evidence="5 8">
    <name type="scientific">Cafeteria roenbergensis</name>
    <name type="common">Marine flagellate</name>
    <dbReference type="NCBI Taxonomy" id="33653"/>
    <lineage>
        <taxon>Eukaryota</taxon>
        <taxon>Sar</taxon>
        <taxon>Stramenopiles</taxon>
        <taxon>Bigyra</taxon>
        <taxon>Opalozoa</taxon>
        <taxon>Bicosoecida</taxon>
        <taxon>Cafeteriaceae</taxon>
        <taxon>Cafeteria</taxon>
    </lineage>
</organism>
<dbReference type="PANTHER" id="PTHR10366">
    <property type="entry name" value="NAD DEPENDENT EPIMERASE/DEHYDRATASE"/>
    <property type="match status" value="1"/>
</dbReference>
<comment type="caution">
    <text evidence="5">The sequence shown here is derived from an EMBL/GenBank/DDBJ whole genome shotgun (WGS) entry which is preliminary data.</text>
</comment>
<proteinExistence type="inferred from homology"/>
<evidence type="ECO:0000313" key="5">
    <source>
        <dbReference type="EMBL" id="KAA0166605.1"/>
    </source>
</evidence>
<reference evidence="7 8" key="1">
    <citation type="submission" date="2019-07" db="EMBL/GenBank/DDBJ databases">
        <title>Genomes of Cafeteria roenbergensis.</title>
        <authorList>
            <person name="Fischer M.G."/>
            <person name="Hackl T."/>
            <person name="Roman M."/>
        </authorList>
    </citation>
    <scope>NUCLEOTIDE SEQUENCE [LARGE SCALE GENOMIC DNA]</scope>
    <source>
        <strain evidence="5 8">Cflag</strain>
        <strain evidence="6 7">RCC970-E3</strain>
    </source>
</reference>
<feature type="domain" description="NAD-dependent epimerase/dehydratase" evidence="4">
    <location>
        <begin position="13"/>
        <end position="259"/>
    </location>
</feature>
<comment type="similarity">
    <text evidence="2">Belongs to the NAD(P)-dependent epimerase/dehydratase family. Dihydroflavonol-4-reductase subfamily.</text>
</comment>
<dbReference type="InterPro" id="IPR001509">
    <property type="entry name" value="Epimerase_deHydtase"/>
</dbReference>
<dbReference type="InterPro" id="IPR036291">
    <property type="entry name" value="NAD(P)-bd_dom_sf"/>
</dbReference>
<dbReference type="Pfam" id="PF01370">
    <property type="entry name" value="Epimerase"/>
    <property type="match status" value="1"/>
</dbReference>
<evidence type="ECO:0000313" key="8">
    <source>
        <dbReference type="Proteomes" id="UP000325113"/>
    </source>
</evidence>
<dbReference type="AlphaFoldDB" id="A0A5A8DMG1"/>
<dbReference type="Proteomes" id="UP000324907">
    <property type="component" value="Unassembled WGS sequence"/>
</dbReference>
<gene>
    <name evidence="6" type="ORF">FNF28_01555</name>
    <name evidence="5" type="ORF">FNF31_01383</name>
</gene>
<name>A0A5A8DMG1_CAFRO</name>
<sequence>MAAAAAATAAPLVLVTGASGYIAVHITGILLKAGWRVRGTVRNPDDALKTAPLRSLPGAADRLELVKADLLQPAEDWKPIVAGCDYVLHTASPFPLAAPKHKSELIEPAVQGATSVIQACVSTPSVKRAVLTSSCAAIAYGHKEGMGSKVWTPADWTDADAPGVGAYVESKTRAERAAWDVVKAQPEGRKLEFATINPSLVQGPMLSSASCASLDLVKQIILGEMPGLVDVFMNTVDVRDVAEAHVRAMINAEAPGKRFILGSTELSLGEISRTIKEEFAPLGYTNVTSMQLPSWLVRALAWFSSDAALMAPDLGQRFRVDASETERVLGMRLRDTHASVLETVASGIRGGHIPDKTPDGRFTGSGPRAAMPVVETDVSELTPAHARR</sequence>
<evidence type="ECO:0000259" key="4">
    <source>
        <dbReference type="Pfam" id="PF01370"/>
    </source>
</evidence>